<reference evidence="4" key="1">
    <citation type="submission" date="2017-02" db="UniProtKB">
        <authorList>
            <consortium name="WormBaseParasite"/>
        </authorList>
    </citation>
    <scope>IDENTIFICATION</scope>
</reference>
<dbReference type="Gene3D" id="2.30.29.30">
    <property type="entry name" value="Pleckstrin-homology domain (PH domain)/Phosphotyrosine-binding domain (PTB)"/>
    <property type="match status" value="1"/>
</dbReference>
<feature type="compositionally biased region" description="Acidic residues" evidence="1">
    <location>
        <begin position="438"/>
        <end position="447"/>
    </location>
</feature>
<evidence type="ECO:0000256" key="1">
    <source>
        <dbReference type="SAM" id="MobiDB-lite"/>
    </source>
</evidence>
<evidence type="ECO:0000313" key="4">
    <source>
        <dbReference type="WBParaSite" id="PTRK_0001676500.1"/>
    </source>
</evidence>
<protein>
    <submittedName>
        <fullName evidence="4">WH1 domain-containing protein</fullName>
    </submittedName>
</protein>
<accession>A0A0N5A4Y1</accession>
<dbReference type="STRING" id="131310.A0A0N5A4Y1"/>
<dbReference type="PROSITE" id="PS50229">
    <property type="entry name" value="WH1"/>
    <property type="match status" value="1"/>
</dbReference>
<feature type="domain" description="WH1" evidence="2">
    <location>
        <begin position="27"/>
        <end position="143"/>
    </location>
</feature>
<evidence type="ECO:0000313" key="3">
    <source>
        <dbReference type="Proteomes" id="UP000038045"/>
    </source>
</evidence>
<feature type="compositionally biased region" description="Polar residues" evidence="1">
    <location>
        <begin position="449"/>
        <end position="461"/>
    </location>
</feature>
<keyword evidence="3" id="KW-1185">Reference proteome</keyword>
<dbReference type="InterPro" id="IPR011993">
    <property type="entry name" value="PH-like_dom_sf"/>
</dbReference>
<dbReference type="AlphaFoldDB" id="A0A0N5A4Y1"/>
<dbReference type="Proteomes" id="UP000038045">
    <property type="component" value="Unplaced"/>
</dbReference>
<dbReference type="InterPro" id="IPR000697">
    <property type="entry name" value="WH1/EVH1_dom"/>
</dbReference>
<evidence type="ECO:0000259" key="2">
    <source>
        <dbReference type="PROSITE" id="PS50229"/>
    </source>
</evidence>
<proteinExistence type="predicted"/>
<feature type="region of interest" description="Disordered" evidence="1">
    <location>
        <begin position="235"/>
        <end position="256"/>
    </location>
</feature>
<feature type="compositionally biased region" description="Polar residues" evidence="1">
    <location>
        <begin position="235"/>
        <end position="251"/>
    </location>
</feature>
<dbReference type="Pfam" id="PF00568">
    <property type="entry name" value="WH1"/>
    <property type="match status" value="1"/>
</dbReference>
<dbReference type="WBParaSite" id="PTRK_0001676500.1">
    <property type="protein sequence ID" value="PTRK_0001676500.1"/>
    <property type="gene ID" value="PTRK_0001676500"/>
</dbReference>
<feature type="region of interest" description="Disordered" evidence="1">
    <location>
        <begin position="434"/>
        <end position="461"/>
    </location>
</feature>
<dbReference type="SUPFAM" id="SSF50729">
    <property type="entry name" value="PH domain-like"/>
    <property type="match status" value="1"/>
</dbReference>
<organism evidence="3 4">
    <name type="scientific">Parastrongyloides trichosuri</name>
    <name type="common">Possum-specific nematode worm</name>
    <dbReference type="NCBI Taxonomy" id="131310"/>
    <lineage>
        <taxon>Eukaryota</taxon>
        <taxon>Metazoa</taxon>
        <taxon>Ecdysozoa</taxon>
        <taxon>Nematoda</taxon>
        <taxon>Chromadorea</taxon>
        <taxon>Rhabditida</taxon>
        <taxon>Tylenchina</taxon>
        <taxon>Panagrolaimomorpha</taxon>
        <taxon>Strongyloidoidea</taxon>
        <taxon>Strongyloididae</taxon>
        <taxon>Parastrongyloides</taxon>
    </lineage>
</organism>
<name>A0A0N5A4Y1_PARTI</name>
<feature type="compositionally biased region" description="Low complexity" evidence="1">
    <location>
        <begin position="266"/>
        <end position="275"/>
    </location>
</feature>
<sequence length="461" mass="52958">MRNTNIMIEDKERIILCDSNNEKILHVMGHHLQLLAYGMAEVLQPDFYLKTWTLIQSGVVCFVMDNLKRKYYLNVYKILNDSENTQMLLNMEISKRLSPCMKTSNFVTFCDSLDHNDYLGVNFVSCDEAKTFYQNCNEIQKKRSSKFKFFSSRNNSSISLTSQTSDICQSLSSSSSISSTSLNDPISKFKKLWNINPIRLFKRKAFSKCDSFTVTPNSSFKEEIEEFKERIVESNINQNDSSNSYSKTQSPIPTPVRNMVPQVLSKKGISRSSIRNSRKSPKSLLNARNSIKVNRNKIHQRTTLCTIKTLKIQRKISNTTSNIEEKIVNNIDKDDKTNVSNNIPKAPPLPPNINNYKIKNNTPESNVIKNDNEIKIFKKNHHMSNELMNEIKNMDMNNLRKVEKCENKVSINNSTTSDKLSVMDILRKNIPVRRNACDPEDTDDDGDSAWSSSNYHSDSDF</sequence>
<feature type="region of interest" description="Disordered" evidence="1">
    <location>
        <begin position="266"/>
        <end position="285"/>
    </location>
</feature>